<organism evidence="1 2">
    <name type="scientific">Streptomyces alanosinicus</name>
    <dbReference type="NCBI Taxonomy" id="68171"/>
    <lineage>
        <taxon>Bacteria</taxon>
        <taxon>Bacillati</taxon>
        <taxon>Actinomycetota</taxon>
        <taxon>Actinomycetes</taxon>
        <taxon>Kitasatosporales</taxon>
        <taxon>Streptomycetaceae</taxon>
        <taxon>Streptomyces</taxon>
    </lineage>
</organism>
<comment type="caution">
    <text evidence="1">The sequence shown here is derived from an EMBL/GenBank/DDBJ whole genome shotgun (WGS) entry which is preliminary data.</text>
</comment>
<dbReference type="AlphaFoldDB" id="A0A918YPS3"/>
<dbReference type="RefSeq" id="WP_189957949.1">
    <property type="nucleotide sequence ID" value="NZ_BMVG01000031.1"/>
</dbReference>
<reference evidence="1" key="1">
    <citation type="journal article" date="2014" name="Int. J. Syst. Evol. Microbiol.">
        <title>Complete genome sequence of Corynebacterium casei LMG S-19264T (=DSM 44701T), isolated from a smear-ripened cheese.</title>
        <authorList>
            <consortium name="US DOE Joint Genome Institute (JGI-PGF)"/>
            <person name="Walter F."/>
            <person name="Albersmeier A."/>
            <person name="Kalinowski J."/>
            <person name="Ruckert C."/>
        </authorList>
    </citation>
    <scope>NUCLEOTIDE SEQUENCE</scope>
    <source>
        <strain evidence="1">JCM 4714</strain>
    </source>
</reference>
<accession>A0A918YPS3</accession>
<dbReference type="EMBL" id="BMVG01000031">
    <property type="protein sequence ID" value="GHE11930.1"/>
    <property type="molecule type" value="Genomic_DNA"/>
</dbReference>
<protein>
    <submittedName>
        <fullName evidence="1">Uncharacterized protein</fullName>
    </submittedName>
</protein>
<keyword evidence="2" id="KW-1185">Reference proteome</keyword>
<gene>
    <name evidence="1" type="ORF">GCM10010339_73400</name>
</gene>
<evidence type="ECO:0000313" key="1">
    <source>
        <dbReference type="EMBL" id="GHE11930.1"/>
    </source>
</evidence>
<proteinExistence type="predicted"/>
<reference evidence="1" key="2">
    <citation type="submission" date="2020-09" db="EMBL/GenBank/DDBJ databases">
        <authorList>
            <person name="Sun Q."/>
            <person name="Ohkuma M."/>
        </authorList>
    </citation>
    <scope>NUCLEOTIDE SEQUENCE</scope>
    <source>
        <strain evidence="1">JCM 4714</strain>
    </source>
</reference>
<evidence type="ECO:0000313" key="2">
    <source>
        <dbReference type="Proteomes" id="UP000655443"/>
    </source>
</evidence>
<name>A0A918YPS3_9ACTN</name>
<sequence>MAADDLPAADEPMTIAACLGRWPTAPMRTELIHGVLLFTGDFDQRDAITAQRTYPGRRVLVNADGNLEIHPAGPGLPRSLLDR</sequence>
<dbReference type="Proteomes" id="UP000655443">
    <property type="component" value="Unassembled WGS sequence"/>
</dbReference>